<accession>A0A834SLW0</accession>
<dbReference type="EMBL" id="JAAIUW010000012">
    <property type="protein sequence ID" value="KAF7806394.1"/>
    <property type="molecule type" value="Genomic_DNA"/>
</dbReference>
<protein>
    <submittedName>
        <fullName evidence="1">Uncharacterized protein</fullName>
    </submittedName>
</protein>
<keyword evidence="2" id="KW-1185">Reference proteome</keyword>
<reference evidence="1" key="1">
    <citation type="submission" date="2020-09" db="EMBL/GenBank/DDBJ databases">
        <title>Genome-Enabled Discovery of Anthraquinone Biosynthesis in Senna tora.</title>
        <authorList>
            <person name="Kang S.-H."/>
            <person name="Pandey R.P."/>
            <person name="Lee C.-M."/>
            <person name="Sim J.-S."/>
            <person name="Jeong J.-T."/>
            <person name="Choi B.-S."/>
            <person name="Jung M."/>
            <person name="Ginzburg D."/>
            <person name="Zhao K."/>
            <person name="Won S.Y."/>
            <person name="Oh T.-J."/>
            <person name="Yu Y."/>
            <person name="Kim N.-H."/>
            <person name="Lee O.R."/>
            <person name="Lee T.-H."/>
            <person name="Bashyal P."/>
            <person name="Kim T.-S."/>
            <person name="Lee W.-H."/>
            <person name="Kawkins C."/>
            <person name="Kim C.-K."/>
            <person name="Kim J.S."/>
            <person name="Ahn B.O."/>
            <person name="Rhee S.Y."/>
            <person name="Sohng J.K."/>
        </authorList>
    </citation>
    <scope>NUCLEOTIDE SEQUENCE</scope>
    <source>
        <tissue evidence="1">Leaf</tissue>
    </source>
</reference>
<comment type="caution">
    <text evidence="1">The sequence shown here is derived from an EMBL/GenBank/DDBJ whole genome shotgun (WGS) entry which is preliminary data.</text>
</comment>
<gene>
    <name evidence="1" type="ORF">G2W53_038555</name>
</gene>
<proteinExistence type="predicted"/>
<evidence type="ECO:0000313" key="2">
    <source>
        <dbReference type="Proteomes" id="UP000634136"/>
    </source>
</evidence>
<dbReference type="Proteomes" id="UP000634136">
    <property type="component" value="Unassembled WGS sequence"/>
</dbReference>
<name>A0A834SLW0_9FABA</name>
<evidence type="ECO:0000313" key="1">
    <source>
        <dbReference type="EMBL" id="KAF7806394.1"/>
    </source>
</evidence>
<sequence length="54" mass="6232">MEEEEGVLIFILQEMRGHDNQSQPLILHQLDAFSPLRPLQDMLKSRLLSRGTVT</sequence>
<dbReference type="AlphaFoldDB" id="A0A834SLW0"/>
<organism evidence="1 2">
    <name type="scientific">Senna tora</name>
    <dbReference type="NCBI Taxonomy" id="362788"/>
    <lineage>
        <taxon>Eukaryota</taxon>
        <taxon>Viridiplantae</taxon>
        <taxon>Streptophyta</taxon>
        <taxon>Embryophyta</taxon>
        <taxon>Tracheophyta</taxon>
        <taxon>Spermatophyta</taxon>
        <taxon>Magnoliopsida</taxon>
        <taxon>eudicotyledons</taxon>
        <taxon>Gunneridae</taxon>
        <taxon>Pentapetalae</taxon>
        <taxon>rosids</taxon>
        <taxon>fabids</taxon>
        <taxon>Fabales</taxon>
        <taxon>Fabaceae</taxon>
        <taxon>Caesalpinioideae</taxon>
        <taxon>Cassia clade</taxon>
        <taxon>Senna</taxon>
    </lineage>
</organism>